<dbReference type="Proteomes" id="UP001152531">
    <property type="component" value="Unassembled WGS sequence"/>
</dbReference>
<keyword evidence="2" id="KW-1185">Reference proteome</keyword>
<proteinExistence type="predicted"/>
<sequence>MDQPRLSQLLNNTYIPPTKKSEAKVVPPYHPCLIVQDKHSELKMKPCGCADAYCVTNVDWIPKPK</sequence>
<reference evidence="1" key="1">
    <citation type="submission" date="2022-06" db="EMBL/GenBank/DDBJ databases">
        <authorList>
            <person name="Legras J.-L."/>
            <person name="Devillers H."/>
            <person name="Grondin C."/>
        </authorList>
    </citation>
    <scope>NUCLEOTIDE SEQUENCE</scope>
    <source>
        <strain evidence="1">CLIB 1444</strain>
    </source>
</reference>
<organism evidence="1 2">
    <name type="scientific">[Candida] jaroonii</name>
    <dbReference type="NCBI Taxonomy" id="467808"/>
    <lineage>
        <taxon>Eukaryota</taxon>
        <taxon>Fungi</taxon>
        <taxon>Dikarya</taxon>
        <taxon>Ascomycota</taxon>
        <taxon>Saccharomycotina</taxon>
        <taxon>Pichiomycetes</taxon>
        <taxon>Debaryomycetaceae</taxon>
        <taxon>Yamadazyma</taxon>
    </lineage>
</organism>
<evidence type="ECO:0000313" key="1">
    <source>
        <dbReference type="EMBL" id="CAH6723971.1"/>
    </source>
</evidence>
<evidence type="ECO:0000313" key="2">
    <source>
        <dbReference type="Proteomes" id="UP001152531"/>
    </source>
</evidence>
<accession>A0ACA9YGL8</accession>
<name>A0ACA9YGL8_9ASCO</name>
<protein>
    <submittedName>
        <fullName evidence="1">Uncharacterized protein</fullName>
    </submittedName>
</protein>
<gene>
    <name evidence="1" type="ORF">CLIB1444_24S00672</name>
</gene>
<dbReference type="EMBL" id="CALSDN010000024">
    <property type="protein sequence ID" value="CAH6723971.1"/>
    <property type="molecule type" value="Genomic_DNA"/>
</dbReference>
<comment type="caution">
    <text evidence="1">The sequence shown here is derived from an EMBL/GenBank/DDBJ whole genome shotgun (WGS) entry which is preliminary data.</text>
</comment>